<dbReference type="EMBL" id="UYRR01032503">
    <property type="protein sequence ID" value="VDK55853.1"/>
    <property type="molecule type" value="Genomic_DNA"/>
</dbReference>
<sequence>MEALNIILGLCIVITQVILFSQAKPLPSHQIGSSSSDVDPWSSEPLLGACNLDLPHLGEAIQPILDAIQDEQKIQEFVDIIGKDVPRGQRMELMEKWAEEQGGNIWNAYQQQLSEWKKQKMEWNARLKGRFTRLSEPAKRIVERRLKIENDPTINEFQSALEIDTLMARTDLRVAMEVYELAEWLANSRKENIAFNIFEDLQRVTYELGRVEKDVQIAENLIRQLGTDLSEEQILMNEKDAIGEAFNIRHGGWGYWEHLPDGFRTNRLGMRNEVVDIDQPKKSNNTATIYISIAEPKYQKHNSIYKPVKKKKPIYPKKVSHTVQRNSSKKARKSQEDLLDLKIPITHDGSLTDEQIKAKVNQWLAQHKLNI</sequence>
<feature type="chain" id="PRO_5043121289" evidence="1">
    <location>
        <begin position="24"/>
        <end position="371"/>
    </location>
</feature>
<reference evidence="4" key="1">
    <citation type="submission" date="2017-02" db="UniProtKB">
        <authorList>
            <consortium name="WormBaseParasite"/>
        </authorList>
    </citation>
    <scope>IDENTIFICATION</scope>
</reference>
<evidence type="ECO:0000313" key="3">
    <source>
        <dbReference type="Proteomes" id="UP000267096"/>
    </source>
</evidence>
<evidence type="ECO:0000313" key="2">
    <source>
        <dbReference type="EMBL" id="VDK55853.1"/>
    </source>
</evidence>
<protein>
    <submittedName>
        <fullName evidence="4">Secreted protein</fullName>
    </submittedName>
</protein>
<dbReference type="AlphaFoldDB" id="A0A0M3K5R1"/>
<evidence type="ECO:0000313" key="4">
    <source>
        <dbReference type="WBParaSite" id="ASIM_0001630201-mRNA-1"/>
    </source>
</evidence>
<dbReference type="Proteomes" id="UP000267096">
    <property type="component" value="Unassembled WGS sequence"/>
</dbReference>
<keyword evidence="3" id="KW-1185">Reference proteome</keyword>
<accession>A0A0M3K5R1</accession>
<organism evidence="4">
    <name type="scientific">Anisakis simplex</name>
    <name type="common">Herring worm</name>
    <dbReference type="NCBI Taxonomy" id="6269"/>
    <lineage>
        <taxon>Eukaryota</taxon>
        <taxon>Metazoa</taxon>
        <taxon>Ecdysozoa</taxon>
        <taxon>Nematoda</taxon>
        <taxon>Chromadorea</taxon>
        <taxon>Rhabditida</taxon>
        <taxon>Spirurina</taxon>
        <taxon>Ascaridomorpha</taxon>
        <taxon>Ascaridoidea</taxon>
        <taxon>Anisakidae</taxon>
        <taxon>Anisakis</taxon>
        <taxon>Anisakis simplex complex</taxon>
    </lineage>
</organism>
<keyword evidence="1" id="KW-0732">Signal</keyword>
<gene>
    <name evidence="2" type="ORF">ASIM_LOCUS15709</name>
</gene>
<reference evidence="2 3" key="2">
    <citation type="submission" date="2018-11" db="EMBL/GenBank/DDBJ databases">
        <authorList>
            <consortium name="Pathogen Informatics"/>
        </authorList>
    </citation>
    <scope>NUCLEOTIDE SEQUENCE [LARGE SCALE GENOMIC DNA]</scope>
</reference>
<name>A0A0M3K5R1_ANISI</name>
<proteinExistence type="predicted"/>
<feature type="signal peptide" evidence="1">
    <location>
        <begin position="1"/>
        <end position="23"/>
    </location>
</feature>
<evidence type="ECO:0000256" key="1">
    <source>
        <dbReference type="SAM" id="SignalP"/>
    </source>
</evidence>
<dbReference type="WBParaSite" id="ASIM_0001630201-mRNA-1">
    <property type="protein sequence ID" value="ASIM_0001630201-mRNA-1"/>
    <property type="gene ID" value="ASIM_0001630201"/>
</dbReference>